<feature type="transmembrane region" description="Helical" evidence="6">
    <location>
        <begin position="222"/>
        <end position="241"/>
    </location>
</feature>
<evidence type="ECO:0000313" key="9">
    <source>
        <dbReference type="Proteomes" id="UP000070501"/>
    </source>
</evidence>
<dbReference type="Gene3D" id="1.20.1720.10">
    <property type="entry name" value="Multidrug resistance protein D"/>
    <property type="match status" value="1"/>
</dbReference>
<keyword evidence="4 6" id="KW-1133">Transmembrane helix</keyword>
<keyword evidence="3 6" id="KW-0812">Transmembrane</keyword>
<sequence length="603" mass="63545">MSSPSNSTPNVAASEKDVRHHEIEHTHGVRVEHADGTIDYVDEKAIGGDSAAMPDGYFRSAPFILTVVSICLGNICAYTGWVLPANTLLLINASLGGSPNIGWVATAWTLGSSIGFLLVGRLSDIFGRRYIVLGGGLLSLIGCIIGATAQTVETLIAASVFNGIAAAQQLSFGIFLGELVPNRLRGPVIGGVFLSAGPFAVFGPSIARAFISHTAAGWRWNFYMSIIYAFIALVLAFFFYHPPSYAQLHVGGKTKTQQVKELDFIGIFLFIAGCVLFLVGLSWGGVAYPWVSGQVLGTLLSGIGTLIIFAVYETFFCKVSPLMPPRLFKNIGFVAICVVASIAAMVYYSLTILWPAIIMTLYTTDSTQVGLNSSVVGGGILLGQVLGGFGLSYIPKVKWQAVISAIIGFVFITSLASIDPSRFAATIALATIGLVAIGYNDNITFPGVTLVVEPQDIGLATGVMGSIRGLAGAVAQALYVSVQSNKLQQYMVDYVTPAATSNGLPASSLAQLFPAITAGDFSTVPGMTTGIATAVGQAVQHAYLDSFKMVFYATIPFSIIMVIGSALIPNMEKNLHMNVAKKLQNTDDSTGSATPKPKATTDV</sequence>
<dbReference type="InParanoid" id="A0A136JA10"/>
<evidence type="ECO:0000256" key="1">
    <source>
        <dbReference type="ARBA" id="ARBA00004141"/>
    </source>
</evidence>
<feature type="transmembrane region" description="Helical" evidence="6">
    <location>
        <begin position="374"/>
        <end position="394"/>
    </location>
</feature>
<name>A0A136JA10_9PEZI</name>
<dbReference type="InterPro" id="IPR005829">
    <property type="entry name" value="Sugar_transporter_CS"/>
</dbReference>
<organism evidence="8 9">
    <name type="scientific">Microdochium bolleyi</name>
    <dbReference type="NCBI Taxonomy" id="196109"/>
    <lineage>
        <taxon>Eukaryota</taxon>
        <taxon>Fungi</taxon>
        <taxon>Dikarya</taxon>
        <taxon>Ascomycota</taxon>
        <taxon>Pezizomycotina</taxon>
        <taxon>Sordariomycetes</taxon>
        <taxon>Xylariomycetidae</taxon>
        <taxon>Xylariales</taxon>
        <taxon>Microdochiaceae</taxon>
        <taxon>Microdochium</taxon>
    </lineage>
</organism>
<dbReference type="GO" id="GO:0022857">
    <property type="term" value="F:transmembrane transporter activity"/>
    <property type="evidence" value="ECO:0007669"/>
    <property type="project" value="InterPro"/>
</dbReference>
<feature type="transmembrane region" description="Helical" evidence="6">
    <location>
        <begin position="63"/>
        <end position="81"/>
    </location>
</feature>
<feature type="transmembrane region" description="Helical" evidence="6">
    <location>
        <begin position="131"/>
        <end position="149"/>
    </location>
</feature>
<evidence type="ECO:0000256" key="2">
    <source>
        <dbReference type="ARBA" id="ARBA00022448"/>
    </source>
</evidence>
<dbReference type="InterPro" id="IPR053791">
    <property type="entry name" value="MFS_Tri12-like"/>
</dbReference>
<reference evidence="9" key="1">
    <citation type="submission" date="2016-02" db="EMBL/GenBank/DDBJ databases">
        <title>Draft genome sequence of Microdochium bolleyi, a fungal endophyte of beachgrass.</title>
        <authorList>
            <consortium name="DOE Joint Genome Institute"/>
            <person name="David A.S."/>
            <person name="May G."/>
            <person name="Haridas S."/>
            <person name="Lim J."/>
            <person name="Wang M."/>
            <person name="Labutti K."/>
            <person name="Lipzen A."/>
            <person name="Barry K."/>
            <person name="Grigoriev I.V."/>
        </authorList>
    </citation>
    <scope>NUCLEOTIDE SEQUENCE [LARGE SCALE GENOMIC DNA]</scope>
    <source>
        <strain evidence="9">J235TASD1</strain>
    </source>
</reference>
<feature type="transmembrane region" description="Helical" evidence="6">
    <location>
        <begin position="401"/>
        <end position="418"/>
    </location>
</feature>
<protein>
    <submittedName>
        <fullName evidence="8">Trichothecene efflux pump</fullName>
    </submittedName>
</protein>
<accession>A0A136JA10</accession>
<dbReference type="InterPro" id="IPR036259">
    <property type="entry name" value="MFS_trans_sf"/>
</dbReference>
<evidence type="ECO:0000256" key="4">
    <source>
        <dbReference type="ARBA" id="ARBA00022989"/>
    </source>
</evidence>
<dbReference type="InterPro" id="IPR020846">
    <property type="entry name" value="MFS_dom"/>
</dbReference>
<proteinExistence type="predicted"/>
<dbReference type="PROSITE" id="PS50850">
    <property type="entry name" value="MFS"/>
    <property type="match status" value="1"/>
</dbReference>
<dbReference type="Proteomes" id="UP000070501">
    <property type="component" value="Unassembled WGS sequence"/>
</dbReference>
<keyword evidence="5 6" id="KW-0472">Membrane</keyword>
<feature type="domain" description="Major facilitator superfamily (MFS) profile" evidence="7">
    <location>
        <begin position="65"/>
        <end position="573"/>
    </location>
</feature>
<feature type="transmembrane region" description="Helical" evidence="6">
    <location>
        <begin position="188"/>
        <end position="210"/>
    </location>
</feature>
<gene>
    <name evidence="8" type="ORF">Micbo1qcDRAFT_231612</name>
</gene>
<dbReference type="SUPFAM" id="SSF103473">
    <property type="entry name" value="MFS general substrate transporter"/>
    <property type="match status" value="1"/>
</dbReference>
<evidence type="ECO:0000313" key="8">
    <source>
        <dbReference type="EMBL" id="KXJ94029.1"/>
    </source>
</evidence>
<feature type="transmembrane region" description="Helical" evidence="6">
    <location>
        <begin position="549"/>
        <end position="568"/>
    </location>
</feature>
<dbReference type="GO" id="GO:0005886">
    <property type="term" value="C:plasma membrane"/>
    <property type="evidence" value="ECO:0007669"/>
    <property type="project" value="TreeGrafter"/>
</dbReference>
<dbReference type="EMBL" id="KQ964247">
    <property type="protein sequence ID" value="KXJ94029.1"/>
    <property type="molecule type" value="Genomic_DNA"/>
</dbReference>
<feature type="transmembrane region" description="Helical" evidence="6">
    <location>
        <begin position="101"/>
        <end position="119"/>
    </location>
</feature>
<feature type="transmembrane region" description="Helical" evidence="6">
    <location>
        <begin position="290"/>
        <end position="312"/>
    </location>
</feature>
<dbReference type="PROSITE" id="PS00216">
    <property type="entry name" value="SUGAR_TRANSPORT_1"/>
    <property type="match status" value="1"/>
</dbReference>
<dbReference type="Gene3D" id="1.20.1250.20">
    <property type="entry name" value="MFS general substrate transporter like domains"/>
    <property type="match status" value="1"/>
</dbReference>
<dbReference type="InterPro" id="IPR010573">
    <property type="entry name" value="MFS_Str1/Tri12-like"/>
</dbReference>
<dbReference type="PANTHER" id="PTHR23501:SF109">
    <property type="entry name" value="MAJOR FACILITATOR SUPERFAMILY (MFS) PROFILE DOMAIN-CONTAINING PROTEIN-RELATED"/>
    <property type="match status" value="1"/>
</dbReference>
<feature type="transmembrane region" description="Helical" evidence="6">
    <location>
        <begin position="333"/>
        <end position="362"/>
    </location>
</feature>
<dbReference type="CDD" id="cd06179">
    <property type="entry name" value="MFS_TRI12_like"/>
    <property type="match status" value="1"/>
</dbReference>
<keyword evidence="2" id="KW-0813">Transport</keyword>
<feature type="transmembrane region" description="Helical" evidence="6">
    <location>
        <begin position="424"/>
        <end position="445"/>
    </location>
</feature>
<comment type="subcellular location">
    <subcellularLocation>
        <location evidence="1">Membrane</location>
        <topology evidence="1">Multi-pass membrane protein</topology>
    </subcellularLocation>
</comment>
<keyword evidence="9" id="KW-1185">Reference proteome</keyword>
<feature type="transmembrane region" description="Helical" evidence="6">
    <location>
        <begin position="155"/>
        <end position="176"/>
    </location>
</feature>
<evidence type="ECO:0000256" key="3">
    <source>
        <dbReference type="ARBA" id="ARBA00022692"/>
    </source>
</evidence>
<feature type="transmembrane region" description="Helical" evidence="6">
    <location>
        <begin position="262"/>
        <end position="284"/>
    </location>
</feature>
<dbReference type="Pfam" id="PF06609">
    <property type="entry name" value="TRI12"/>
    <property type="match status" value="1"/>
</dbReference>
<evidence type="ECO:0000259" key="7">
    <source>
        <dbReference type="PROSITE" id="PS50850"/>
    </source>
</evidence>
<dbReference type="AlphaFoldDB" id="A0A136JA10"/>
<dbReference type="PANTHER" id="PTHR23501">
    <property type="entry name" value="MAJOR FACILITATOR SUPERFAMILY"/>
    <property type="match status" value="1"/>
</dbReference>
<dbReference type="OrthoDB" id="4161376at2759"/>
<evidence type="ECO:0000256" key="6">
    <source>
        <dbReference type="SAM" id="Phobius"/>
    </source>
</evidence>
<evidence type="ECO:0000256" key="5">
    <source>
        <dbReference type="ARBA" id="ARBA00023136"/>
    </source>
</evidence>